<dbReference type="GO" id="GO:0016020">
    <property type="term" value="C:membrane"/>
    <property type="evidence" value="ECO:0007669"/>
    <property type="project" value="UniProtKB-SubCell"/>
</dbReference>
<feature type="transmembrane region" description="Helical" evidence="2">
    <location>
        <begin position="349"/>
        <end position="369"/>
    </location>
</feature>
<keyword evidence="2" id="KW-0460">Magnesium</keyword>
<comment type="subcellular location">
    <subcellularLocation>
        <location evidence="2">Membrane</location>
        <topology evidence="2">Multi-pass membrane protein</topology>
    </subcellularLocation>
</comment>
<keyword evidence="2" id="KW-0812">Transmembrane</keyword>
<keyword evidence="5" id="KW-1185">Reference proteome</keyword>
<dbReference type="AlphaFoldDB" id="A0AAW1PTH0"/>
<dbReference type="InterPro" id="IPR039204">
    <property type="entry name" value="MRS2-like"/>
</dbReference>
<feature type="transmembrane region" description="Helical" evidence="2">
    <location>
        <begin position="416"/>
        <end position="439"/>
    </location>
</feature>
<sequence>MQRESRARRSTWLLINTKGQKSILHADKRAIIQKFKLGIPIRDMRLLDPNLLTSETGKILVRDNAIVFSIEHVRLIITADAVIIPREGFDRNPINARFNALLEESIVEAAHSASRWSELGGAGADDTNEFEEDVSDDSGNYTHVVPPLPFELLVLEVALGDVCALASQLTKELEAVAHPALDELTKHVNTPNLERVRKVKTRHQRLFTRIVTVREELQRFLEDDDDMMKMCLTRKKEIETGQAGAGGSSGNLFSHVGSLRRSLSIPMHTPRARSTPQPRIDLQPADSAGQQQDDDDGESIEAVENLLESYFMQIDSTYDRIVSIAEYIQDTEEFIDIELDVKQNRLIRLGVYLTAGTIVVAAWTLVSELDSSRNQLIKLEVWLTTATFAIALWALVAGILGENLTIPEKIRLGNKGFWVVNGMSLLICIGIFYAIIAYIRRKRLM</sequence>
<feature type="transmembrane region" description="Helical" evidence="2">
    <location>
        <begin position="381"/>
        <end position="401"/>
    </location>
</feature>
<accession>A0AAW1PTH0</accession>
<keyword evidence="2" id="KW-0406">Ion transport</keyword>
<comment type="caution">
    <text evidence="2">Lacks conserved residue(s) required for the propagation of feature annotation.</text>
</comment>
<protein>
    <recommendedName>
        <fullName evidence="2">Magnesium transporter</fullName>
    </recommendedName>
</protein>
<evidence type="ECO:0000256" key="1">
    <source>
        <dbReference type="ARBA" id="ARBA00007535"/>
    </source>
</evidence>
<name>A0AAW1PTH0_9CHLO</name>
<reference evidence="4 5" key="1">
    <citation type="journal article" date="2024" name="Nat. Commun.">
        <title>Phylogenomics reveals the evolutionary origins of lichenization in chlorophyte algae.</title>
        <authorList>
            <person name="Puginier C."/>
            <person name="Libourel C."/>
            <person name="Otte J."/>
            <person name="Skaloud P."/>
            <person name="Haon M."/>
            <person name="Grisel S."/>
            <person name="Petersen M."/>
            <person name="Berrin J.G."/>
            <person name="Delaux P.M."/>
            <person name="Dal Grande F."/>
            <person name="Keller J."/>
        </authorList>
    </citation>
    <scope>NUCLEOTIDE SEQUENCE [LARGE SCALE GENOMIC DNA]</scope>
    <source>
        <strain evidence="4 5">SAG 2043</strain>
    </source>
</reference>
<evidence type="ECO:0000313" key="4">
    <source>
        <dbReference type="EMBL" id="KAK9811418.1"/>
    </source>
</evidence>
<evidence type="ECO:0000256" key="2">
    <source>
        <dbReference type="RuleBase" id="RU366041"/>
    </source>
</evidence>
<evidence type="ECO:0000256" key="3">
    <source>
        <dbReference type="SAM" id="MobiDB-lite"/>
    </source>
</evidence>
<dbReference type="Gene3D" id="1.20.58.340">
    <property type="entry name" value="Magnesium transport protein CorA, transmembrane region"/>
    <property type="match status" value="1"/>
</dbReference>
<feature type="region of interest" description="Disordered" evidence="3">
    <location>
        <begin position="265"/>
        <end position="298"/>
    </location>
</feature>
<dbReference type="Proteomes" id="UP001489004">
    <property type="component" value="Unassembled WGS sequence"/>
</dbReference>
<dbReference type="EMBL" id="JALJOR010000009">
    <property type="protein sequence ID" value="KAK9811418.1"/>
    <property type="molecule type" value="Genomic_DNA"/>
</dbReference>
<comment type="caution">
    <text evidence="4">The sequence shown here is derived from an EMBL/GenBank/DDBJ whole genome shotgun (WGS) entry which is preliminary data.</text>
</comment>
<dbReference type="Pfam" id="PF22099">
    <property type="entry name" value="MRS2-like"/>
    <property type="match status" value="1"/>
</dbReference>
<dbReference type="GO" id="GO:0015095">
    <property type="term" value="F:magnesium ion transmembrane transporter activity"/>
    <property type="evidence" value="ECO:0007669"/>
    <property type="project" value="UniProtKB-ARBA"/>
</dbReference>
<dbReference type="Gene3D" id="2.40.128.330">
    <property type="match status" value="1"/>
</dbReference>
<keyword evidence="2" id="KW-0472">Membrane</keyword>
<keyword evidence="2" id="KW-0813">Transport</keyword>
<comment type="function">
    <text evidence="2">Magnesium transporter that may mediate the influx of magnesium.</text>
</comment>
<dbReference type="PANTHER" id="PTHR13890">
    <property type="entry name" value="RNA SPLICING PROTEIN MRS2, MITOCHONDRIAL"/>
    <property type="match status" value="1"/>
</dbReference>
<proteinExistence type="inferred from homology"/>
<dbReference type="CDD" id="cd12823">
    <property type="entry name" value="Mrs2_Mfm1p-like"/>
    <property type="match status" value="1"/>
</dbReference>
<evidence type="ECO:0000313" key="5">
    <source>
        <dbReference type="Proteomes" id="UP001489004"/>
    </source>
</evidence>
<organism evidence="4 5">
    <name type="scientific">[Myrmecia] bisecta</name>
    <dbReference type="NCBI Taxonomy" id="41462"/>
    <lineage>
        <taxon>Eukaryota</taxon>
        <taxon>Viridiplantae</taxon>
        <taxon>Chlorophyta</taxon>
        <taxon>core chlorophytes</taxon>
        <taxon>Trebouxiophyceae</taxon>
        <taxon>Trebouxiales</taxon>
        <taxon>Trebouxiaceae</taxon>
        <taxon>Myrmecia</taxon>
    </lineage>
</organism>
<gene>
    <name evidence="4" type="ORF">WJX72_003689</name>
</gene>
<comment type="similarity">
    <text evidence="1 2">Belongs to the CorA metal ion transporter (MIT) (TC 1.A.35.5) family.</text>
</comment>
<keyword evidence="2" id="KW-1133">Transmembrane helix</keyword>
<dbReference type="PANTHER" id="PTHR13890:SF31">
    <property type="entry name" value="MAGNESIUM TRANSPORTER MRS2-2-RELATED"/>
    <property type="match status" value="1"/>
</dbReference>